<organism evidence="4 5">
    <name type="scientific">Syntrophus gentianae</name>
    <dbReference type="NCBI Taxonomy" id="43775"/>
    <lineage>
        <taxon>Bacteria</taxon>
        <taxon>Pseudomonadati</taxon>
        <taxon>Thermodesulfobacteriota</taxon>
        <taxon>Syntrophia</taxon>
        <taxon>Syntrophales</taxon>
        <taxon>Syntrophaceae</taxon>
        <taxon>Syntrophus</taxon>
    </lineage>
</organism>
<feature type="chain" id="PRO_5011445818" evidence="1">
    <location>
        <begin position="25"/>
        <end position="476"/>
    </location>
</feature>
<dbReference type="Gene3D" id="3.30.830.10">
    <property type="entry name" value="Metalloenzyme, LuxS/M16 peptidase-like"/>
    <property type="match status" value="2"/>
</dbReference>
<feature type="domain" description="Peptidase M16 N-terminal" evidence="2">
    <location>
        <begin position="70"/>
        <end position="200"/>
    </location>
</feature>
<dbReference type="OrthoDB" id="9811314at2"/>
<evidence type="ECO:0000313" key="5">
    <source>
        <dbReference type="Proteomes" id="UP000198744"/>
    </source>
</evidence>
<dbReference type="Proteomes" id="UP000198744">
    <property type="component" value="Unassembled WGS sequence"/>
</dbReference>
<dbReference type="GO" id="GO:0046872">
    <property type="term" value="F:metal ion binding"/>
    <property type="evidence" value="ECO:0007669"/>
    <property type="project" value="InterPro"/>
</dbReference>
<evidence type="ECO:0000259" key="2">
    <source>
        <dbReference type="Pfam" id="PF00675"/>
    </source>
</evidence>
<accession>A0A1H7XD46</accession>
<feature type="signal peptide" evidence="1">
    <location>
        <begin position="1"/>
        <end position="24"/>
    </location>
</feature>
<dbReference type="AlphaFoldDB" id="A0A1H7XD46"/>
<dbReference type="EMBL" id="FOBS01000010">
    <property type="protein sequence ID" value="SEM31726.1"/>
    <property type="molecule type" value="Genomic_DNA"/>
</dbReference>
<dbReference type="InterPro" id="IPR011249">
    <property type="entry name" value="Metalloenz_LuxS/M16"/>
</dbReference>
<dbReference type="STRING" id="43775.SAMN04489760_11053"/>
<keyword evidence="1" id="KW-0732">Signal</keyword>
<evidence type="ECO:0000259" key="3">
    <source>
        <dbReference type="Pfam" id="PF05193"/>
    </source>
</evidence>
<gene>
    <name evidence="4" type="ORF">SAMN04489760_11053</name>
</gene>
<keyword evidence="5" id="KW-1185">Reference proteome</keyword>
<dbReference type="Pfam" id="PF00675">
    <property type="entry name" value="Peptidase_M16"/>
    <property type="match status" value="1"/>
</dbReference>
<sequence>MKKSILILIMALAASFCFSGSAPAFSGRARTLNPPERLSYPPLSFQLPQAQRSVLSNGIPLHIAEDHELPLVKITALIKRGNFHDPSGKEGIAELLGDVLLTGGTNLLSGYEIDEALAFMAADIRCDVHLEYTLLTLSVLRKDVDRALQIFSSILKNPVFEQGKFLIAKNLKIEELRRISDDPQNLAFRSYRKLLYKGDPRGRLSTQKSLDKIDRNDLLTFHKEHFFPGNILLAVSGDMTGAEALAKFNLYLGDWQNSNLPSETLPPPVAGQRGSLSLLSKETPQSIIIYGQLGPGISSPDFYPFTVLDFILGSGGFQSRIFQEIRTHRGLAYSTGSFYQGRQGYGIFETYVLTKVESTTQALGLVKDIVKEIQEKDVSPKELQWAINAISNNFIFSFKTADDVVFQQMICEYKKLPQNFLEAYPGRIAAVRTEDVRRVASKYLDPKEAVILVVGQEKEFDAPLSQFGAVNRENLF</sequence>
<dbReference type="RefSeq" id="WP_093883282.1">
    <property type="nucleotide sequence ID" value="NZ_FOBS01000010.1"/>
</dbReference>
<dbReference type="PANTHER" id="PTHR11851">
    <property type="entry name" value="METALLOPROTEASE"/>
    <property type="match status" value="1"/>
</dbReference>
<proteinExistence type="predicted"/>
<dbReference type="SUPFAM" id="SSF63411">
    <property type="entry name" value="LuxS/MPP-like metallohydrolase"/>
    <property type="match status" value="2"/>
</dbReference>
<name>A0A1H7XD46_9BACT</name>
<dbReference type="InterPro" id="IPR011765">
    <property type="entry name" value="Pept_M16_N"/>
</dbReference>
<evidence type="ECO:0000256" key="1">
    <source>
        <dbReference type="SAM" id="SignalP"/>
    </source>
</evidence>
<protein>
    <submittedName>
        <fullName evidence="4">Predicted Zn-dependent peptidase</fullName>
    </submittedName>
</protein>
<feature type="domain" description="Peptidase M16 C-terminal" evidence="3">
    <location>
        <begin position="212"/>
        <end position="389"/>
    </location>
</feature>
<dbReference type="Pfam" id="PF05193">
    <property type="entry name" value="Peptidase_M16_C"/>
    <property type="match status" value="1"/>
</dbReference>
<evidence type="ECO:0000313" key="4">
    <source>
        <dbReference type="EMBL" id="SEM31726.1"/>
    </source>
</evidence>
<dbReference type="InterPro" id="IPR007863">
    <property type="entry name" value="Peptidase_M16_C"/>
</dbReference>
<dbReference type="InterPro" id="IPR050361">
    <property type="entry name" value="MPP/UQCRC_Complex"/>
</dbReference>
<reference evidence="4 5" key="1">
    <citation type="submission" date="2016-10" db="EMBL/GenBank/DDBJ databases">
        <authorList>
            <person name="de Groot N.N."/>
        </authorList>
    </citation>
    <scope>NUCLEOTIDE SEQUENCE [LARGE SCALE GENOMIC DNA]</scope>
    <source>
        <strain evidence="4 5">DSM 8423</strain>
    </source>
</reference>